<name>A0A0K2XQU1_HELHE</name>
<proteinExistence type="predicted"/>
<dbReference type="EMBL" id="CDMK01000001">
    <property type="protein sequence ID" value="CRI34088.1"/>
    <property type="molecule type" value="Genomic_DNA"/>
</dbReference>
<evidence type="ECO:0000313" key="2">
    <source>
        <dbReference type="Proteomes" id="UP000046090"/>
    </source>
</evidence>
<gene>
    <name evidence="1" type="ORF">HHE01_09340</name>
</gene>
<dbReference type="AlphaFoldDB" id="A0A0K2XQU1"/>
<evidence type="ECO:0000313" key="1">
    <source>
        <dbReference type="EMBL" id="CRI34088.1"/>
    </source>
</evidence>
<accession>A0A0K2XQU1</accession>
<protein>
    <submittedName>
        <fullName evidence="1">Uncharacterized protein</fullName>
    </submittedName>
</protein>
<keyword evidence="2" id="KW-1185">Reference proteome</keyword>
<reference evidence="2" key="1">
    <citation type="submission" date="2014-12" db="EMBL/GenBank/DDBJ databases">
        <authorList>
            <person name="Smet A."/>
        </authorList>
    </citation>
    <scope>NUCLEOTIDE SEQUENCE [LARGE SCALE GENOMIC DNA]</scope>
</reference>
<dbReference type="Proteomes" id="UP000046090">
    <property type="component" value="Unassembled WGS sequence"/>
</dbReference>
<organism evidence="1 2">
    <name type="scientific">Helicobacter heilmannii</name>
    <dbReference type="NCBI Taxonomy" id="35817"/>
    <lineage>
        <taxon>Bacteria</taxon>
        <taxon>Pseudomonadati</taxon>
        <taxon>Campylobacterota</taxon>
        <taxon>Epsilonproteobacteria</taxon>
        <taxon>Campylobacterales</taxon>
        <taxon>Helicobacteraceae</taxon>
        <taxon>Helicobacter</taxon>
    </lineage>
</organism>
<sequence>MAIFVDWENLLKELSPLVSKAKEGVGGENAEDLAKFAHMFGYNDPHCVFVFLTFFVNTKPVFQDPQFEELYRIFLYVSKPIHIDNIEESVCGSGEFHKILQKYKRIASFNERIT</sequence>
<dbReference type="RefSeq" id="WP_015106163.1">
    <property type="nucleotide sequence ID" value="NZ_AP026684.1"/>
</dbReference>
<dbReference type="GeneID" id="76196696"/>